<sequence>MQFSNVPELGLHLESPQKRILTKKPVSSPSITSQSKREPPSPAAVACEAIGSLPSPSRIKPYSISLAKINILVSQYSNHPHAYSKHHLIQMFPAKKRRNESLDNISNLLVFHYVSCSRQVRLTYTHTIINKPNIKSEHDFDKQAILSFQDQRRKTSAKMEVILSTRMMLDAEQAGIIRFSKIPKTLTAEMFWYDHVHVQERKTQKVYHCEHGWHFDSSHCNEGSRDPQAKLAKPNWMTRHVIHSFATQSKHNSVMG</sequence>
<evidence type="ECO:0000256" key="1">
    <source>
        <dbReference type="SAM" id="MobiDB-lite"/>
    </source>
</evidence>
<dbReference type="AlphaFoldDB" id="A0A3L8SYJ0"/>
<evidence type="ECO:0000313" key="3">
    <source>
        <dbReference type="Proteomes" id="UP000276834"/>
    </source>
</evidence>
<evidence type="ECO:0000313" key="2">
    <source>
        <dbReference type="EMBL" id="RLW11280.1"/>
    </source>
</evidence>
<feature type="compositionally biased region" description="Polar residues" evidence="1">
    <location>
        <begin position="25"/>
        <end position="34"/>
    </location>
</feature>
<accession>A0A3L8SYJ0</accession>
<dbReference type="Proteomes" id="UP000276834">
    <property type="component" value="Unassembled WGS sequence"/>
</dbReference>
<organism evidence="2 3">
    <name type="scientific">Chloebia gouldiae</name>
    <name type="common">Gouldian finch</name>
    <name type="synonym">Erythrura gouldiae</name>
    <dbReference type="NCBI Taxonomy" id="44316"/>
    <lineage>
        <taxon>Eukaryota</taxon>
        <taxon>Metazoa</taxon>
        <taxon>Chordata</taxon>
        <taxon>Craniata</taxon>
        <taxon>Vertebrata</taxon>
        <taxon>Euteleostomi</taxon>
        <taxon>Archelosauria</taxon>
        <taxon>Archosauria</taxon>
        <taxon>Dinosauria</taxon>
        <taxon>Saurischia</taxon>
        <taxon>Theropoda</taxon>
        <taxon>Coelurosauria</taxon>
        <taxon>Aves</taxon>
        <taxon>Neognathae</taxon>
        <taxon>Neoaves</taxon>
        <taxon>Telluraves</taxon>
        <taxon>Australaves</taxon>
        <taxon>Passeriformes</taxon>
        <taxon>Passeroidea</taxon>
        <taxon>Passeridae</taxon>
        <taxon>Chloebia</taxon>
    </lineage>
</organism>
<keyword evidence="3" id="KW-1185">Reference proteome</keyword>
<reference evidence="2 3" key="1">
    <citation type="journal article" date="2018" name="Proc. R. Soc. B">
        <title>A non-coding region near Follistatin controls head colour polymorphism in the Gouldian finch.</title>
        <authorList>
            <person name="Toomey M.B."/>
            <person name="Marques C.I."/>
            <person name="Andrade P."/>
            <person name="Araujo P.M."/>
            <person name="Sabatino S."/>
            <person name="Gazda M.A."/>
            <person name="Afonso S."/>
            <person name="Lopes R.J."/>
            <person name="Corbo J.C."/>
            <person name="Carneiro M."/>
        </authorList>
    </citation>
    <scope>NUCLEOTIDE SEQUENCE [LARGE SCALE GENOMIC DNA]</scope>
    <source>
        <strain evidence="2">Red01</strain>
        <tissue evidence="2">Muscle</tissue>
    </source>
</reference>
<name>A0A3L8SYJ0_CHLGU</name>
<proteinExistence type="predicted"/>
<feature type="region of interest" description="Disordered" evidence="1">
    <location>
        <begin position="1"/>
        <end position="42"/>
    </location>
</feature>
<protein>
    <submittedName>
        <fullName evidence="2">Uncharacterized protein</fullName>
    </submittedName>
</protein>
<dbReference type="EMBL" id="QUSF01000003">
    <property type="protein sequence ID" value="RLW11280.1"/>
    <property type="molecule type" value="Genomic_DNA"/>
</dbReference>
<gene>
    <name evidence="2" type="ORF">DV515_00001823</name>
</gene>
<comment type="caution">
    <text evidence="2">The sequence shown here is derived from an EMBL/GenBank/DDBJ whole genome shotgun (WGS) entry which is preliminary data.</text>
</comment>